<accession>A0AAP0JJG6</accession>
<gene>
    <name evidence="7" type="ORF">Scep_013613</name>
</gene>
<dbReference type="InterPro" id="IPR043452">
    <property type="entry name" value="BZIP46-like"/>
</dbReference>
<dbReference type="Pfam" id="PF00170">
    <property type="entry name" value="bZIP_1"/>
    <property type="match status" value="1"/>
</dbReference>
<dbReference type="EMBL" id="JBBNAG010000005">
    <property type="protein sequence ID" value="KAK9134085.1"/>
    <property type="molecule type" value="Genomic_DNA"/>
</dbReference>
<evidence type="ECO:0000256" key="4">
    <source>
        <dbReference type="SAM" id="Coils"/>
    </source>
</evidence>
<dbReference type="PROSITE" id="PS50217">
    <property type="entry name" value="BZIP"/>
    <property type="match status" value="1"/>
</dbReference>
<feature type="signal peptide" evidence="5">
    <location>
        <begin position="1"/>
        <end position="18"/>
    </location>
</feature>
<organism evidence="7 8">
    <name type="scientific">Stephania cephalantha</name>
    <dbReference type="NCBI Taxonomy" id="152367"/>
    <lineage>
        <taxon>Eukaryota</taxon>
        <taxon>Viridiplantae</taxon>
        <taxon>Streptophyta</taxon>
        <taxon>Embryophyta</taxon>
        <taxon>Tracheophyta</taxon>
        <taxon>Spermatophyta</taxon>
        <taxon>Magnoliopsida</taxon>
        <taxon>Ranunculales</taxon>
        <taxon>Menispermaceae</taxon>
        <taxon>Menispermoideae</taxon>
        <taxon>Cissampelideae</taxon>
        <taxon>Stephania</taxon>
    </lineage>
</organism>
<keyword evidence="4" id="KW-0175">Coiled coil</keyword>
<dbReference type="PANTHER" id="PTHR22952">
    <property type="entry name" value="CAMP-RESPONSE ELEMENT BINDING PROTEIN-RELATED"/>
    <property type="match status" value="1"/>
</dbReference>
<evidence type="ECO:0000256" key="3">
    <source>
        <dbReference type="ARBA" id="ARBA00023242"/>
    </source>
</evidence>
<dbReference type="GO" id="GO:0003677">
    <property type="term" value="F:DNA binding"/>
    <property type="evidence" value="ECO:0007669"/>
    <property type="project" value="UniProtKB-KW"/>
</dbReference>
<proteinExistence type="predicted"/>
<dbReference type="CDD" id="cd14707">
    <property type="entry name" value="bZIP_plant_BZIP46"/>
    <property type="match status" value="1"/>
</dbReference>
<evidence type="ECO:0000313" key="8">
    <source>
        <dbReference type="Proteomes" id="UP001419268"/>
    </source>
</evidence>
<dbReference type="GO" id="GO:0045893">
    <property type="term" value="P:positive regulation of DNA-templated transcription"/>
    <property type="evidence" value="ECO:0007669"/>
    <property type="project" value="InterPro"/>
</dbReference>
<sequence length="270" mass="30103">MVLVNPLFFSSLILHVYLFKMIPSLHTSVNFKNICPAMHSGLDLNVQTGSFTTPTQDQAMYQLYESHEEEPKPLNFYMPSLNLGIQGEEEQYESSGIVSNMAKHESSSIVSEDHGMWGSSHSVMDYGSHRSGMEDSQFAIDEGSNSGQFGSIGEAVSHASVVNGEATMYQQYPCFRVGIANEGSNGIHIYENTIDAAGMRRRRRMIKNRESAARSRARKQAYNAQLQVEIKDLTRENEILNTALKALFFDAGRKSESGPSWLQRSFSGPL</sequence>
<name>A0AAP0JJG6_9MAGN</name>
<dbReference type="Proteomes" id="UP001419268">
    <property type="component" value="Unassembled WGS sequence"/>
</dbReference>
<feature type="domain" description="BZIP" evidence="6">
    <location>
        <begin position="198"/>
        <end position="247"/>
    </location>
</feature>
<reference evidence="7 8" key="1">
    <citation type="submission" date="2024-01" db="EMBL/GenBank/DDBJ databases">
        <title>Genome assemblies of Stephania.</title>
        <authorList>
            <person name="Yang L."/>
        </authorList>
    </citation>
    <scope>NUCLEOTIDE SEQUENCE [LARGE SCALE GENOMIC DNA]</scope>
    <source>
        <strain evidence="7">JXDWG</strain>
        <tissue evidence="7">Leaf</tissue>
    </source>
</reference>
<dbReference type="SUPFAM" id="SSF57959">
    <property type="entry name" value="Leucine zipper domain"/>
    <property type="match status" value="1"/>
</dbReference>
<keyword evidence="2" id="KW-0238">DNA-binding</keyword>
<dbReference type="InterPro" id="IPR046347">
    <property type="entry name" value="bZIP_sf"/>
</dbReference>
<dbReference type="GO" id="GO:0005634">
    <property type="term" value="C:nucleus"/>
    <property type="evidence" value="ECO:0007669"/>
    <property type="project" value="UniProtKB-SubCell"/>
</dbReference>
<feature type="coiled-coil region" evidence="4">
    <location>
        <begin position="216"/>
        <end position="243"/>
    </location>
</feature>
<evidence type="ECO:0000313" key="7">
    <source>
        <dbReference type="EMBL" id="KAK9134085.1"/>
    </source>
</evidence>
<dbReference type="InterPro" id="IPR004827">
    <property type="entry name" value="bZIP"/>
</dbReference>
<comment type="caution">
    <text evidence="7">The sequence shown here is derived from an EMBL/GenBank/DDBJ whole genome shotgun (WGS) entry which is preliminary data.</text>
</comment>
<evidence type="ECO:0000256" key="1">
    <source>
        <dbReference type="ARBA" id="ARBA00004123"/>
    </source>
</evidence>
<protein>
    <recommendedName>
        <fullName evidence="6">BZIP domain-containing protein</fullName>
    </recommendedName>
</protein>
<dbReference type="GO" id="GO:0003700">
    <property type="term" value="F:DNA-binding transcription factor activity"/>
    <property type="evidence" value="ECO:0007669"/>
    <property type="project" value="InterPro"/>
</dbReference>
<dbReference type="SMART" id="SM00338">
    <property type="entry name" value="BRLZ"/>
    <property type="match status" value="1"/>
</dbReference>
<keyword evidence="3" id="KW-0539">Nucleus</keyword>
<dbReference type="Gene3D" id="1.20.5.170">
    <property type="match status" value="1"/>
</dbReference>
<evidence type="ECO:0000256" key="2">
    <source>
        <dbReference type="ARBA" id="ARBA00023125"/>
    </source>
</evidence>
<dbReference type="PROSITE" id="PS00036">
    <property type="entry name" value="BZIP_BASIC"/>
    <property type="match status" value="1"/>
</dbReference>
<dbReference type="PANTHER" id="PTHR22952:SF175">
    <property type="entry name" value="PROTEIN ABSCISIC ACID-INSENSITIVE 5"/>
    <property type="match status" value="1"/>
</dbReference>
<dbReference type="AlphaFoldDB" id="A0AAP0JJG6"/>
<evidence type="ECO:0000259" key="6">
    <source>
        <dbReference type="PROSITE" id="PS50217"/>
    </source>
</evidence>
<keyword evidence="8" id="KW-1185">Reference proteome</keyword>
<feature type="chain" id="PRO_5042980160" description="BZIP domain-containing protein" evidence="5">
    <location>
        <begin position="19"/>
        <end position="270"/>
    </location>
</feature>
<keyword evidence="5" id="KW-0732">Signal</keyword>
<comment type="subcellular location">
    <subcellularLocation>
        <location evidence="1">Nucleus</location>
    </subcellularLocation>
</comment>
<evidence type="ECO:0000256" key="5">
    <source>
        <dbReference type="SAM" id="SignalP"/>
    </source>
</evidence>